<comment type="caution">
    <text evidence="9">The sequence shown here is derived from an EMBL/GenBank/DDBJ whole genome shotgun (WGS) entry which is preliminary data.</text>
</comment>
<dbReference type="GO" id="GO:0044038">
    <property type="term" value="P:cell wall macromolecule biosynthetic process"/>
    <property type="evidence" value="ECO:0007669"/>
    <property type="project" value="TreeGrafter"/>
</dbReference>
<organism evidence="9">
    <name type="scientific">candidate division WOR-3 bacterium</name>
    <dbReference type="NCBI Taxonomy" id="2052148"/>
    <lineage>
        <taxon>Bacteria</taxon>
        <taxon>Bacteria division WOR-3</taxon>
    </lineage>
</organism>
<feature type="transmembrane region" description="Helical" evidence="8">
    <location>
        <begin position="49"/>
        <end position="72"/>
    </location>
</feature>
<evidence type="ECO:0000256" key="4">
    <source>
        <dbReference type="ARBA" id="ARBA00022692"/>
    </source>
</evidence>
<feature type="transmembrane region" description="Helical" evidence="8">
    <location>
        <begin position="103"/>
        <end position="120"/>
    </location>
</feature>
<feature type="transmembrane region" description="Helical" evidence="8">
    <location>
        <begin position="294"/>
        <end position="312"/>
    </location>
</feature>
<evidence type="ECO:0000256" key="1">
    <source>
        <dbReference type="ARBA" id="ARBA00004651"/>
    </source>
</evidence>
<keyword evidence="5 8" id="KW-1133">Transmembrane helix</keyword>
<sequence length="342" mass="36436">MNVLHLLLPFLVGAGLTAALTPLIIKLARQHRVYDEPDSRKNHAVATPRLGGIAMGLAVLFAGSAAMLVGGYFFQGRFIRALLVGCGPVLAISLYDDIRPRPWWLRFIIQLVGATLFVLLHGPIQRLNVPMLGTLEPGIWGYPLSIGWLLLTINAMNFIDGIDGLAAGIGAIAGTVLMISVLPTGNVPAAALAAGIVGVCIGFLPWNSPPARIFMGDTGATLIGFTLGAVALVGAGKNVALVSLLVPMLALAVPIVDAIRVVLRRSWRGVRIFEADREHIHHFLLSLGLGTRRTLLLLYLVTALSGGVALFLAAAPRFVFLFIGLLALGCFALMFRRGPDRH</sequence>
<keyword evidence="3 9" id="KW-0808">Transferase</keyword>
<dbReference type="InterPro" id="IPR018480">
    <property type="entry name" value="PNAcMuramoyl-5peptid_Trfase_CS"/>
</dbReference>
<feature type="transmembrane region" description="Helical" evidence="8">
    <location>
        <begin position="6"/>
        <end position="28"/>
    </location>
</feature>
<dbReference type="AlphaFoldDB" id="A0A7V0XFU4"/>
<evidence type="ECO:0000256" key="3">
    <source>
        <dbReference type="ARBA" id="ARBA00022679"/>
    </source>
</evidence>
<comment type="cofactor">
    <cofactor evidence="7">
        <name>Mg(2+)</name>
        <dbReference type="ChEBI" id="CHEBI:18420"/>
    </cofactor>
</comment>
<feature type="transmembrane region" description="Helical" evidence="8">
    <location>
        <begin position="78"/>
        <end position="96"/>
    </location>
</feature>
<evidence type="ECO:0000256" key="8">
    <source>
        <dbReference type="SAM" id="Phobius"/>
    </source>
</evidence>
<dbReference type="CDD" id="cd06853">
    <property type="entry name" value="GT_WecA_like"/>
    <property type="match status" value="1"/>
</dbReference>
<evidence type="ECO:0000256" key="6">
    <source>
        <dbReference type="ARBA" id="ARBA00023136"/>
    </source>
</evidence>
<feature type="transmembrane region" description="Helical" evidence="8">
    <location>
        <begin position="213"/>
        <end position="233"/>
    </location>
</feature>
<feature type="transmembrane region" description="Helical" evidence="8">
    <location>
        <begin position="165"/>
        <end position="183"/>
    </location>
</feature>
<accession>A0A7V0XFU4</accession>
<gene>
    <name evidence="9" type="ORF">ENN51_07760</name>
</gene>
<feature type="binding site" evidence="7">
    <location>
        <position position="157"/>
    </location>
    <ligand>
        <name>Mg(2+)</name>
        <dbReference type="ChEBI" id="CHEBI:18420"/>
    </ligand>
</feature>
<dbReference type="GO" id="GO:0016780">
    <property type="term" value="F:phosphotransferase activity, for other substituted phosphate groups"/>
    <property type="evidence" value="ECO:0007669"/>
    <property type="project" value="InterPro"/>
</dbReference>
<evidence type="ECO:0000256" key="7">
    <source>
        <dbReference type="PIRSR" id="PIRSR600715-1"/>
    </source>
</evidence>
<keyword evidence="6 8" id="KW-0472">Membrane</keyword>
<feature type="transmembrane region" description="Helical" evidence="8">
    <location>
        <begin position="239"/>
        <end position="263"/>
    </location>
</feature>
<dbReference type="EMBL" id="DSBX01000295">
    <property type="protein sequence ID" value="HDR00160.1"/>
    <property type="molecule type" value="Genomic_DNA"/>
</dbReference>
<feature type="binding site" evidence="7">
    <location>
        <position position="217"/>
    </location>
    <ligand>
        <name>Mg(2+)</name>
        <dbReference type="ChEBI" id="CHEBI:18420"/>
    </ligand>
</feature>
<keyword evidence="7" id="KW-0479">Metal-binding</keyword>
<evidence type="ECO:0000256" key="5">
    <source>
        <dbReference type="ARBA" id="ARBA00022989"/>
    </source>
</evidence>
<dbReference type="Proteomes" id="UP000885672">
    <property type="component" value="Unassembled WGS sequence"/>
</dbReference>
<reference evidence="9" key="1">
    <citation type="journal article" date="2020" name="mSystems">
        <title>Genome- and Community-Level Interaction Insights into Carbon Utilization and Element Cycling Functions of Hydrothermarchaeota in Hydrothermal Sediment.</title>
        <authorList>
            <person name="Zhou Z."/>
            <person name="Liu Y."/>
            <person name="Xu W."/>
            <person name="Pan J."/>
            <person name="Luo Z.H."/>
            <person name="Li M."/>
        </authorList>
    </citation>
    <scope>NUCLEOTIDE SEQUENCE [LARGE SCALE GENOMIC DNA]</scope>
    <source>
        <strain evidence="9">SpSt-1182</strain>
    </source>
</reference>
<protein>
    <submittedName>
        <fullName evidence="9">Undecaprenyl/decaprenyl-phosphate alpha-N-acetylglucosaminyl 1-phosphate transferase</fullName>
    </submittedName>
</protein>
<proteinExistence type="predicted"/>
<name>A0A7V0XFU4_UNCW3</name>
<feature type="transmembrane region" description="Helical" evidence="8">
    <location>
        <begin position="318"/>
        <end position="335"/>
    </location>
</feature>
<feature type="transmembrane region" description="Helical" evidence="8">
    <location>
        <begin position="140"/>
        <end position="158"/>
    </location>
</feature>
<keyword evidence="4 8" id="KW-0812">Transmembrane</keyword>
<feature type="transmembrane region" description="Helical" evidence="8">
    <location>
        <begin position="189"/>
        <end position="206"/>
    </location>
</feature>
<dbReference type="PANTHER" id="PTHR22926:SF3">
    <property type="entry name" value="UNDECAPRENYL-PHOSPHATE ALPHA-N-ACETYLGLUCOSAMINYL 1-PHOSPHATE TRANSFERASE"/>
    <property type="match status" value="1"/>
</dbReference>
<dbReference type="InterPro" id="IPR000715">
    <property type="entry name" value="Glycosyl_transferase_4"/>
</dbReference>
<evidence type="ECO:0000313" key="9">
    <source>
        <dbReference type="EMBL" id="HDR00160.1"/>
    </source>
</evidence>
<dbReference type="GO" id="GO:0046872">
    <property type="term" value="F:metal ion binding"/>
    <property type="evidence" value="ECO:0007669"/>
    <property type="project" value="UniProtKB-KW"/>
</dbReference>
<keyword evidence="2" id="KW-1003">Cell membrane</keyword>
<keyword evidence="7" id="KW-0460">Magnesium</keyword>
<dbReference type="Pfam" id="PF00953">
    <property type="entry name" value="Glycos_transf_4"/>
    <property type="match status" value="1"/>
</dbReference>
<dbReference type="PROSITE" id="PS01348">
    <property type="entry name" value="MRAY_2"/>
    <property type="match status" value="1"/>
</dbReference>
<dbReference type="PANTHER" id="PTHR22926">
    <property type="entry name" value="PHOSPHO-N-ACETYLMURAMOYL-PENTAPEPTIDE-TRANSFERASE"/>
    <property type="match status" value="1"/>
</dbReference>
<comment type="subcellular location">
    <subcellularLocation>
        <location evidence="1">Cell membrane</location>
        <topology evidence="1">Multi-pass membrane protein</topology>
    </subcellularLocation>
</comment>
<dbReference type="GO" id="GO:0071555">
    <property type="term" value="P:cell wall organization"/>
    <property type="evidence" value="ECO:0007669"/>
    <property type="project" value="TreeGrafter"/>
</dbReference>
<dbReference type="GO" id="GO:0005886">
    <property type="term" value="C:plasma membrane"/>
    <property type="evidence" value="ECO:0007669"/>
    <property type="project" value="UniProtKB-SubCell"/>
</dbReference>
<dbReference type="GO" id="GO:0009103">
    <property type="term" value="P:lipopolysaccharide biosynthetic process"/>
    <property type="evidence" value="ECO:0007669"/>
    <property type="project" value="TreeGrafter"/>
</dbReference>
<evidence type="ECO:0000256" key="2">
    <source>
        <dbReference type="ARBA" id="ARBA00022475"/>
    </source>
</evidence>